<accession>A0AAQ3K3J1</accession>
<feature type="coiled-coil region" evidence="1">
    <location>
        <begin position="24"/>
        <end position="51"/>
    </location>
</feature>
<protein>
    <submittedName>
        <fullName evidence="3">Pol polyprotein</fullName>
    </submittedName>
</protein>
<name>A0AAQ3K3J1_9LILI</name>
<feature type="region of interest" description="Disordered" evidence="2">
    <location>
        <begin position="104"/>
        <end position="124"/>
    </location>
</feature>
<dbReference type="AlphaFoldDB" id="A0AAQ3K3J1"/>
<evidence type="ECO:0000313" key="4">
    <source>
        <dbReference type="Proteomes" id="UP001327560"/>
    </source>
</evidence>
<dbReference type="EMBL" id="CP136892">
    <property type="protein sequence ID" value="WOL01315.1"/>
    <property type="molecule type" value="Genomic_DNA"/>
</dbReference>
<evidence type="ECO:0000256" key="2">
    <source>
        <dbReference type="SAM" id="MobiDB-lite"/>
    </source>
</evidence>
<reference evidence="3 4" key="1">
    <citation type="submission" date="2023-10" db="EMBL/GenBank/DDBJ databases">
        <title>Chromosome-scale genome assembly provides insights into flower coloration mechanisms of Canna indica.</title>
        <authorList>
            <person name="Li C."/>
        </authorList>
    </citation>
    <scope>NUCLEOTIDE SEQUENCE [LARGE SCALE GENOMIC DNA]</scope>
    <source>
        <tissue evidence="3">Flower</tissue>
    </source>
</reference>
<keyword evidence="1" id="KW-0175">Coiled coil</keyword>
<sequence length="124" mass="14462">MIPVEIAEPNLRRTTFEEQNNSKTEQAELDLIEEERELSKIKEEAMKLKTVQKYDKHIKLRNFEEGYPSLVGHSLLKKCYFATAHLRRHRMWLQMRRFYDRRPLGSRSGHAGDGTATASSAVTI</sequence>
<evidence type="ECO:0000313" key="3">
    <source>
        <dbReference type="EMBL" id="WOL01315.1"/>
    </source>
</evidence>
<proteinExistence type="predicted"/>
<dbReference type="Proteomes" id="UP001327560">
    <property type="component" value="Chromosome 3"/>
</dbReference>
<gene>
    <name evidence="3" type="ORF">Cni_G10031</name>
</gene>
<keyword evidence="4" id="KW-1185">Reference proteome</keyword>
<evidence type="ECO:0000256" key="1">
    <source>
        <dbReference type="SAM" id="Coils"/>
    </source>
</evidence>
<organism evidence="3 4">
    <name type="scientific">Canna indica</name>
    <name type="common">Indian-shot</name>
    <dbReference type="NCBI Taxonomy" id="4628"/>
    <lineage>
        <taxon>Eukaryota</taxon>
        <taxon>Viridiplantae</taxon>
        <taxon>Streptophyta</taxon>
        <taxon>Embryophyta</taxon>
        <taxon>Tracheophyta</taxon>
        <taxon>Spermatophyta</taxon>
        <taxon>Magnoliopsida</taxon>
        <taxon>Liliopsida</taxon>
        <taxon>Zingiberales</taxon>
        <taxon>Cannaceae</taxon>
        <taxon>Canna</taxon>
    </lineage>
</organism>